<evidence type="ECO:0000256" key="1">
    <source>
        <dbReference type="ARBA" id="ARBA00001947"/>
    </source>
</evidence>
<dbReference type="CDD" id="cd07729">
    <property type="entry name" value="AHL_lactonase_MBL-fold"/>
    <property type="match status" value="1"/>
</dbReference>
<comment type="cofactor">
    <cofactor evidence="1">
        <name>Zn(2+)</name>
        <dbReference type="ChEBI" id="CHEBI:29105"/>
    </cofactor>
</comment>
<dbReference type="Gene3D" id="3.60.15.10">
    <property type="entry name" value="Ribonuclease Z/Hydroxyacylglutathione hydrolase-like"/>
    <property type="match status" value="1"/>
</dbReference>
<dbReference type="InterPro" id="IPR001279">
    <property type="entry name" value="Metallo-B-lactamas"/>
</dbReference>
<evidence type="ECO:0000256" key="2">
    <source>
        <dbReference type="ARBA" id="ARBA00007749"/>
    </source>
</evidence>
<dbReference type="GO" id="GO:0046872">
    <property type="term" value="F:metal ion binding"/>
    <property type="evidence" value="ECO:0007669"/>
    <property type="project" value="UniProtKB-KW"/>
</dbReference>
<dbReference type="PANTHER" id="PTHR42978">
    <property type="entry name" value="QUORUM-QUENCHING LACTONASE YTNP-RELATED-RELATED"/>
    <property type="match status" value="1"/>
</dbReference>
<gene>
    <name evidence="7" type="ORF">COA71_12830</name>
</gene>
<dbReference type="InterPro" id="IPR051013">
    <property type="entry name" value="MBL_superfamily_lactonases"/>
</dbReference>
<name>A0A2A5C8G7_9GAMM</name>
<evidence type="ECO:0000313" key="8">
    <source>
        <dbReference type="Proteomes" id="UP000228987"/>
    </source>
</evidence>
<proteinExistence type="inferred from homology"/>
<dbReference type="InterPro" id="IPR036866">
    <property type="entry name" value="RibonucZ/Hydroxyglut_hydro"/>
</dbReference>
<dbReference type="SMART" id="SM00849">
    <property type="entry name" value="Lactamase_B"/>
    <property type="match status" value="1"/>
</dbReference>
<comment type="caution">
    <text evidence="7">The sequence shown here is derived from an EMBL/GenBank/DDBJ whole genome shotgun (WGS) entry which is preliminary data.</text>
</comment>
<organism evidence="7 8">
    <name type="scientific">SAR86 cluster bacterium</name>
    <dbReference type="NCBI Taxonomy" id="2030880"/>
    <lineage>
        <taxon>Bacteria</taxon>
        <taxon>Pseudomonadati</taxon>
        <taxon>Pseudomonadota</taxon>
        <taxon>Gammaproteobacteria</taxon>
        <taxon>SAR86 cluster</taxon>
    </lineage>
</organism>
<evidence type="ECO:0000259" key="6">
    <source>
        <dbReference type="SMART" id="SM00849"/>
    </source>
</evidence>
<comment type="similarity">
    <text evidence="2">Belongs to the metallo-beta-lactamase superfamily.</text>
</comment>
<feature type="domain" description="Metallo-beta-lactamase" evidence="6">
    <location>
        <begin position="38"/>
        <end position="238"/>
    </location>
</feature>
<keyword evidence="4 7" id="KW-0378">Hydrolase</keyword>
<dbReference type="Proteomes" id="UP000228987">
    <property type="component" value="Unassembled WGS sequence"/>
</dbReference>
<protein>
    <submittedName>
        <fullName evidence="7">MBL fold hydrolase</fullName>
    </submittedName>
</protein>
<evidence type="ECO:0000256" key="4">
    <source>
        <dbReference type="ARBA" id="ARBA00022801"/>
    </source>
</evidence>
<sequence>MKEPKAYEVFAIRYATVERRSSENFIGGDLHDAGMPMDYFVWVVRNSEKTWVIDTGFNAEAATRRKRQFLRSPVEGLNLLGIDADSVEDVIITHLHYDHVGNFDLFPNARFHLQDSEMAYATGRYMTDSFFSHAFEVEEVVGMVRNVYAGRVEFYDGDAELEPGLSLHHVGGHTKGLQVVRIWTDKGWLVLASDASHYFANMNESRPFPVVVDIAEMIDGWKKMNKLVDDPGRVIPGHDPKVMERYKAPDSSMEGIVVRLDV</sequence>
<dbReference type="GO" id="GO:0016787">
    <property type="term" value="F:hydrolase activity"/>
    <property type="evidence" value="ECO:0007669"/>
    <property type="project" value="UniProtKB-KW"/>
</dbReference>
<reference evidence="8" key="1">
    <citation type="submission" date="2017-08" db="EMBL/GenBank/DDBJ databases">
        <title>A dynamic microbial community with high functional redundancy inhabits the cold, oxic subseafloor aquifer.</title>
        <authorList>
            <person name="Tully B.J."/>
            <person name="Wheat C.G."/>
            <person name="Glazer B.T."/>
            <person name="Huber J.A."/>
        </authorList>
    </citation>
    <scope>NUCLEOTIDE SEQUENCE [LARGE SCALE GENOMIC DNA]</scope>
</reference>
<dbReference type="PANTHER" id="PTHR42978:SF7">
    <property type="entry name" value="METALLO-HYDROLASE RV2300C-RELATED"/>
    <property type="match status" value="1"/>
</dbReference>
<dbReference type="EMBL" id="NVWI01000012">
    <property type="protein sequence ID" value="PCJ39768.1"/>
    <property type="molecule type" value="Genomic_DNA"/>
</dbReference>
<keyword evidence="3" id="KW-0479">Metal-binding</keyword>
<evidence type="ECO:0000313" key="7">
    <source>
        <dbReference type="EMBL" id="PCJ39768.1"/>
    </source>
</evidence>
<evidence type="ECO:0000256" key="5">
    <source>
        <dbReference type="ARBA" id="ARBA00022833"/>
    </source>
</evidence>
<dbReference type="Pfam" id="PF00753">
    <property type="entry name" value="Lactamase_B"/>
    <property type="match status" value="1"/>
</dbReference>
<dbReference type="SUPFAM" id="SSF56281">
    <property type="entry name" value="Metallo-hydrolase/oxidoreductase"/>
    <property type="match status" value="1"/>
</dbReference>
<keyword evidence="5" id="KW-0862">Zinc</keyword>
<dbReference type="AlphaFoldDB" id="A0A2A5C8G7"/>
<evidence type="ECO:0000256" key="3">
    <source>
        <dbReference type="ARBA" id="ARBA00022723"/>
    </source>
</evidence>
<accession>A0A2A5C8G7</accession>